<name>A0ABV2ZYB0_9ACTN</name>
<dbReference type="InterPro" id="IPR048284">
    <property type="entry name" value="EryCIII-like_N"/>
</dbReference>
<keyword evidence="5" id="KW-1185">Reference proteome</keyword>
<comment type="caution">
    <text evidence="4">The sequence shown here is derived from an EMBL/GenBank/DDBJ whole genome shotgun (WGS) entry which is preliminary data.</text>
</comment>
<dbReference type="EMBL" id="JBEZVE010000045">
    <property type="protein sequence ID" value="MEU3787544.1"/>
    <property type="molecule type" value="Genomic_DNA"/>
</dbReference>
<feature type="domain" description="Erythromycin biosynthesis protein CIII-like N-terminal" evidence="3">
    <location>
        <begin position="6"/>
        <end position="192"/>
    </location>
</feature>
<dbReference type="Pfam" id="PF21036">
    <property type="entry name" value="EryCIII-like_N"/>
    <property type="match status" value="1"/>
</dbReference>
<dbReference type="SUPFAM" id="SSF53756">
    <property type="entry name" value="UDP-Glycosyltransferase/glycogen phosphorylase"/>
    <property type="match status" value="1"/>
</dbReference>
<dbReference type="Gene3D" id="3.40.50.2000">
    <property type="entry name" value="Glycogen Phosphorylase B"/>
    <property type="match status" value="2"/>
</dbReference>
<accession>A0ABV2ZYB0</accession>
<evidence type="ECO:0000313" key="4">
    <source>
        <dbReference type="EMBL" id="MEU3787544.1"/>
    </source>
</evidence>
<protein>
    <recommendedName>
        <fullName evidence="3">Erythromycin biosynthesis protein CIII-like N-terminal domain-containing protein</fullName>
    </recommendedName>
</protein>
<evidence type="ECO:0000256" key="2">
    <source>
        <dbReference type="SAM" id="MobiDB-lite"/>
    </source>
</evidence>
<reference evidence="4 5" key="1">
    <citation type="submission" date="2024-06" db="EMBL/GenBank/DDBJ databases">
        <title>The Natural Products Discovery Center: Release of the First 8490 Sequenced Strains for Exploring Actinobacteria Biosynthetic Diversity.</title>
        <authorList>
            <person name="Kalkreuter E."/>
            <person name="Kautsar S.A."/>
            <person name="Yang D."/>
            <person name="Bader C.D."/>
            <person name="Teijaro C.N."/>
            <person name="Fluegel L."/>
            <person name="Davis C.M."/>
            <person name="Simpson J.R."/>
            <person name="Lauterbach L."/>
            <person name="Steele A.D."/>
            <person name="Gui C."/>
            <person name="Meng S."/>
            <person name="Li G."/>
            <person name="Viehrig K."/>
            <person name="Ye F."/>
            <person name="Su P."/>
            <person name="Kiefer A.F."/>
            <person name="Nichols A."/>
            <person name="Cepeda A.J."/>
            <person name="Yan W."/>
            <person name="Fan B."/>
            <person name="Jiang Y."/>
            <person name="Adhikari A."/>
            <person name="Zheng C.-J."/>
            <person name="Schuster L."/>
            <person name="Cowan T.M."/>
            <person name="Smanski M.J."/>
            <person name="Chevrette M.G."/>
            <person name="De Carvalho L.P.S."/>
            <person name="Shen B."/>
        </authorList>
    </citation>
    <scope>NUCLEOTIDE SEQUENCE [LARGE SCALE GENOMIC DNA]</scope>
    <source>
        <strain evidence="4 5">NPDC033843</strain>
    </source>
</reference>
<feature type="region of interest" description="Disordered" evidence="2">
    <location>
        <begin position="203"/>
        <end position="241"/>
    </location>
</feature>
<organism evidence="4 5">
    <name type="scientific">Streptomyces sp. 900129855</name>
    <dbReference type="NCBI Taxonomy" id="3155129"/>
    <lineage>
        <taxon>Bacteria</taxon>
        <taxon>Bacillati</taxon>
        <taxon>Actinomycetota</taxon>
        <taxon>Actinomycetes</taxon>
        <taxon>Kitasatosporales</taxon>
        <taxon>Streptomycetaceae</taxon>
        <taxon>Streptomyces</taxon>
    </lineage>
</organism>
<feature type="compositionally biased region" description="Low complexity" evidence="2">
    <location>
        <begin position="205"/>
        <end position="227"/>
    </location>
</feature>
<proteinExistence type="predicted"/>
<evidence type="ECO:0000259" key="3">
    <source>
        <dbReference type="Pfam" id="PF21036"/>
    </source>
</evidence>
<dbReference type="Proteomes" id="UP001550739">
    <property type="component" value="Unassembled WGS sequence"/>
</dbReference>
<evidence type="ECO:0000256" key="1">
    <source>
        <dbReference type="ARBA" id="ARBA00022679"/>
    </source>
</evidence>
<feature type="compositionally biased region" description="Polar residues" evidence="2">
    <location>
        <begin position="228"/>
        <end position="241"/>
    </location>
</feature>
<dbReference type="RefSeq" id="WP_334573837.1">
    <property type="nucleotide sequence ID" value="NZ_JBEZVE010000045.1"/>
</dbReference>
<keyword evidence="1" id="KW-0808">Transferase</keyword>
<sequence length="241" mass="25783">MVPTAQALRSAGHDILFAGQAPVTVLRPTGFPLVEVGDGTTTAEIFARFSKNGPKELTQEEINRLAVIGFAEHSRSALGDLFRLAETWWPDVIVHATMQGTAPLVAAVMGIPTVVHNFGVTAGLPYVEGMAAELAGEYRARGVTGPPERTVLDVVPASLGGDGTGRRVRYVPFNGGGPLPADLVARGERRRLWSRSARLCRGRQVRGTSSGSSSRRPRWTPTSCSPSAAQTSRRWANCRPT</sequence>
<gene>
    <name evidence="4" type="ORF">AB0E89_44725</name>
</gene>
<evidence type="ECO:0000313" key="5">
    <source>
        <dbReference type="Proteomes" id="UP001550739"/>
    </source>
</evidence>